<dbReference type="AlphaFoldDB" id="A0A193BY79"/>
<dbReference type="Gene3D" id="2.60.200.20">
    <property type="match status" value="1"/>
</dbReference>
<evidence type="ECO:0000313" key="4">
    <source>
        <dbReference type="EMBL" id="ANN17125.1"/>
    </source>
</evidence>
<dbReference type="PANTHER" id="PTHR23308">
    <property type="entry name" value="NUCLEAR INHIBITOR OF PROTEIN PHOSPHATASE-1"/>
    <property type="match status" value="1"/>
</dbReference>
<dbReference type="EMBL" id="CP016174">
    <property type="protein sequence ID" value="ANN17125.1"/>
    <property type="molecule type" value="Genomic_DNA"/>
</dbReference>
<dbReference type="Proteomes" id="UP000093695">
    <property type="component" value="Chromosome"/>
</dbReference>
<feature type="domain" description="FHA" evidence="3">
    <location>
        <begin position="65"/>
        <end position="114"/>
    </location>
</feature>
<name>A0A193BY79_AMYOR</name>
<evidence type="ECO:0000313" key="5">
    <source>
        <dbReference type="Proteomes" id="UP000093695"/>
    </source>
</evidence>
<sequence>MSDEGRSDPDPLAHTSRTVSAPVPRPSEEPQAAAPVIPRPGATLNIVRGPGIQEPVTIELTKDTTVVGRHPSSDVVLNDPTVSRHHIELRRSGGEVVITDLGSLNGTYVNRIPMDRRVLADGDMVWVGRYRLLFRSGE</sequence>
<evidence type="ECO:0000259" key="3">
    <source>
        <dbReference type="PROSITE" id="PS50006"/>
    </source>
</evidence>
<dbReference type="Pfam" id="PF00498">
    <property type="entry name" value="FHA"/>
    <property type="match status" value="1"/>
</dbReference>
<dbReference type="KEGG" id="aori:SD37_16730"/>
<accession>A0A193BY79</accession>
<keyword evidence="5" id="KW-1185">Reference proteome</keyword>
<feature type="region of interest" description="Disordered" evidence="2">
    <location>
        <begin position="1"/>
        <end position="41"/>
    </location>
</feature>
<dbReference type="eggNOG" id="COG1716">
    <property type="taxonomic scope" value="Bacteria"/>
</dbReference>
<keyword evidence="1" id="KW-0597">Phosphoprotein</keyword>
<evidence type="ECO:0000256" key="2">
    <source>
        <dbReference type="SAM" id="MobiDB-lite"/>
    </source>
</evidence>
<dbReference type="RefSeq" id="WP_052674845.1">
    <property type="nucleotide sequence ID" value="NZ_CP016174.1"/>
</dbReference>
<proteinExistence type="predicted"/>
<dbReference type="InterPro" id="IPR008984">
    <property type="entry name" value="SMAD_FHA_dom_sf"/>
</dbReference>
<dbReference type="SUPFAM" id="SSF49879">
    <property type="entry name" value="SMAD/FHA domain"/>
    <property type="match status" value="1"/>
</dbReference>
<gene>
    <name evidence="4" type="ORF">SD37_16730</name>
</gene>
<dbReference type="PROSITE" id="PS50006">
    <property type="entry name" value="FHA_DOMAIN"/>
    <property type="match status" value="1"/>
</dbReference>
<feature type="compositionally biased region" description="Basic and acidic residues" evidence="2">
    <location>
        <begin position="1"/>
        <end position="11"/>
    </location>
</feature>
<reference evidence="4 5" key="1">
    <citation type="journal article" date="2015" name="Genome Announc.">
        <title>Draft Genome Sequence of Norvancomycin-Producing Strain Amycolatopsis orientalis CPCC200066.</title>
        <authorList>
            <person name="Lei X."/>
            <person name="Yuan F."/>
            <person name="Shi Y."/>
            <person name="Li X."/>
            <person name="Wang L."/>
            <person name="Hong B."/>
        </authorList>
    </citation>
    <scope>NUCLEOTIDE SEQUENCE [LARGE SCALE GENOMIC DNA]</scope>
    <source>
        <strain evidence="4 5">B-37</strain>
    </source>
</reference>
<dbReference type="SMART" id="SM00240">
    <property type="entry name" value="FHA"/>
    <property type="match status" value="1"/>
</dbReference>
<dbReference type="InterPro" id="IPR050923">
    <property type="entry name" value="Cell_Proc_Reg/RNA_Proc"/>
</dbReference>
<protein>
    <recommendedName>
        <fullName evidence="3">FHA domain-containing protein</fullName>
    </recommendedName>
</protein>
<dbReference type="STRING" id="31958.SD37_16730"/>
<dbReference type="InterPro" id="IPR000253">
    <property type="entry name" value="FHA_dom"/>
</dbReference>
<evidence type="ECO:0000256" key="1">
    <source>
        <dbReference type="ARBA" id="ARBA00022553"/>
    </source>
</evidence>
<organism evidence="4 5">
    <name type="scientific">Amycolatopsis orientalis</name>
    <name type="common">Nocardia orientalis</name>
    <dbReference type="NCBI Taxonomy" id="31958"/>
    <lineage>
        <taxon>Bacteria</taxon>
        <taxon>Bacillati</taxon>
        <taxon>Actinomycetota</taxon>
        <taxon>Actinomycetes</taxon>
        <taxon>Pseudonocardiales</taxon>
        <taxon>Pseudonocardiaceae</taxon>
        <taxon>Amycolatopsis</taxon>
    </lineage>
</organism>